<reference evidence="12 13" key="1">
    <citation type="submission" date="2020-07" db="EMBL/GenBank/DDBJ databases">
        <title>Sequencing the genomes of 1000 actinobacteria strains.</title>
        <authorList>
            <person name="Klenk H.-P."/>
        </authorList>
    </citation>
    <scope>NUCLEOTIDE SEQUENCE [LARGE SCALE GENOMIC DNA]</scope>
    <source>
        <strain evidence="12 13">DSM 44065</strain>
    </source>
</reference>
<sequence>MTTLDVAWESRAQALADELEARGDLTDPAWKAAIAATPRHVLVPEAHEQDATGEWHPLDLTSPSGLDRVYSATTLVTALADRGTHREGISSSTKPDLMVRMLESLDVHDGHRVLEIGTGTGYNAALLAHRLGDERVFSVDLDAELVDPARDRLASIGRHPTLVTRDGAGGLPEHAPYDRIIATCSVPAVPVAWRDQLADGGLLLVDVKVGTGAGNLVLLRRDGDRLSGRFTDRWAAFMTMRHPHERLRAQCAPAGQDGRTRTTTAPPNPWERDRVVWFLAHLTGLPSGVRPGVRFDPDTRRPTAGTVTAPDGSHALVALEPTREGTWSVTESGPTPLWRAVERAHHLWREAGEPDWPRLGMTVTPDDQQVWIDDPHGEHRWRLP</sequence>
<dbReference type="PANTHER" id="PTHR11579">
    <property type="entry name" value="PROTEIN-L-ISOASPARTATE O-METHYLTRANSFERASE"/>
    <property type="match status" value="1"/>
</dbReference>
<keyword evidence="8" id="KW-0949">S-adenosyl-L-methionine</keyword>
<evidence type="ECO:0000256" key="3">
    <source>
        <dbReference type="ARBA" id="ARBA00011890"/>
    </source>
</evidence>
<dbReference type="PANTHER" id="PTHR11579:SF0">
    <property type="entry name" value="PROTEIN-L-ISOASPARTATE(D-ASPARTATE) O-METHYLTRANSFERASE"/>
    <property type="match status" value="1"/>
</dbReference>
<evidence type="ECO:0000256" key="7">
    <source>
        <dbReference type="ARBA" id="ARBA00022679"/>
    </source>
</evidence>
<evidence type="ECO:0000256" key="1">
    <source>
        <dbReference type="ARBA" id="ARBA00004496"/>
    </source>
</evidence>
<keyword evidence="7 12" id="KW-0808">Transferase</keyword>
<dbReference type="GO" id="GO:0005737">
    <property type="term" value="C:cytoplasm"/>
    <property type="evidence" value="ECO:0007669"/>
    <property type="project" value="UniProtKB-SubCell"/>
</dbReference>
<dbReference type="Proteomes" id="UP000587002">
    <property type="component" value="Unassembled WGS sequence"/>
</dbReference>
<evidence type="ECO:0000256" key="2">
    <source>
        <dbReference type="ARBA" id="ARBA00005369"/>
    </source>
</evidence>
<keyword evidence="6 12" id="KW-0489">Methyltransferase</keyword>
<dbReference type="InterPro" id="IPR029063">
    <property type="entry name" value="SAM-dependent_MTases_sf"/>
</dbReference>
<accession>A0A853ACN9</accession>
<evidence type="ECO:0000256" key="11">
    <source>
        <dbReference type="ARBA" id="ARBA00031350"/>
    </source>
</evidence>
<dbReference type="GO" id="GO:0032259">
    <property type="term" value="P:methylation"/>
    <property type="evidence" value="ECO:0007669"/>
    <property type="project" value="UniProtKB-KW"/>
</dbReference>
<evidence type="ECO:0000256" key="9">
    <source>
        <dbReference type="ARBA" id="ARBA00030757"/>
    </source>
</evidence>
<comment type="caution">
    <text evidence="12">The sequence shown here is derived from an EMBL/GenBank/DDBJ whole genome shotgun (WGS) entry which is preliminary data.</text>
</comment>
<evidence type="ECO:0000256" key="5">
    <source>
        <dbReference type="ARBA" id="ARBA00022490"/>
    </source>
</evidence>
<evidence type="ECO:0000256" key="6">
    <source>
        <dbReference type="ARBA" id="ARBA00022603"/>
    </source>
</evidence>
<keyword evidence="5" id="KW-0963">Cytoplasm</keyword>
<evidence type="ECO:0000313" key="12">
    <source>
        <dbReference type="EMBL" id="NYI81875.1"/>
    </source>
</evidence>
<organism evidence="12 13">
    <name type="scientific">Saccharopolyspora hordei</name>
    <dbReference type="NCBI Taxonomy" id="1838"/>
    <lineage>
        <taxon>Bacteria</taxon>
        <taxon>Bacillati</taxon>
        <taxon>Actinomycetota</taxon>
        <taxon>Actinomycetes</taxon>
        <taxon>Pseudonocardiales</taxon>
        <taxon>Pseudonocardiaceae</taxon>
        <taxon>Saccharopolyspora</taxon>
    </lineage>
</organism>
<dbReference type="AlphaFoldDB" id="A0A853ACN9"/>
<dbReference type="InterPro" id="IPR000682">
    <property type="entry name" value="PCMT"/>
</dbReference>
<protein>
    <recommendedName>
        <fullName evidence="4">Protein-L-isoaspartate O-methyltransferase</fullName>
        <ecNumber evidence="3">2.1.1.77</ecNumber>
    </recommendedName>
    <alternativeName>
        <fullName evidence="11">L-isoaspartyl protein carboxyl methyltransferase</fullName>
    </alternativeName>
    <alternativeName>
        <fullName evidence="9">Protein L-isoaspartyl methyltransferase</fullName>
    </alternativeName>
    <alternativeName>
        <fullName evidence="10">Protein-beta-aspartate methyltransferase</fullName>
    </alternativeName>
</protein>
<evidence type="ECO:0000256" key="4">
    <source>
        <dbReference type="ARBA" id="ARBA00013346"/>
    </source>
</evidence>
<dbReference type="EMBL" id="JACCFJ010000001">
    <property type="protein sequence ID" value="NYI81875.1"/>
    <property type="molecule type" value="Genomic_DNA"/>
</dbReference>
<dbReference type="GO" id="GO:0004719">
    <property type="term" value="F:protein-L-isoaspartate (D-aspartate) O-methyltransferase activity"/>
    <property type="evidence" value="ECO:0007669"/>
    <property type="project" value="UniProtKB-EC"/>
</dbReference>
<dbReference type="CDD" id="cd02440">
    <property type="entry name" value="AdoMet_MTases"/>
    <property type="match status" value="1"/>
</dbReference>
<proteinExistence type="inferred from homology"/>
<dbReference type="EC" id="2.1.1.77" evidence="3"/>
<keyword evidence="13" id="KW-1185">Reference proteome</keyword>
<comment type="subcellular location">
    <subcellularLocation>
        <location evidence="1">Cytoplasm</location>
    </subcellularLocation>
</comment>
<dbReference type="RefSeq" id="WP_179717247.1">
    <property type="nucleotide sequence ID" value="NZ_BAABFH010000001.1"/>
</dbReference>
<evidence type="ECO:0000256" key="8">
    <source>
        <dbReference type="ARBA" id="ARBA00022691"/>
    </source>
</evidence>
<evidence type="ECO:0000256" key="10">
    <source>
        <dbReference type="ARBA" id="ARBA00031323"/>
    </source>
</evidence>
<name>A0A853ACN9_9PSEU</name>
<comment type="similarity">
    <text evidence="2">Belongs to the methyltransferase superfamily. L-isoaspartyl/D-aspartyl protein methyltransferase family.</text>
</comment>
<dbReference type="Pfam" id="PF01135">
    <property type="entry name" value="PCMT"/>
    <property type="match status" value="1"/>
</dbReference>
<dbReference type="SUPFAM" id="SSF53335">
    <property type="entry name" value="S-adenosyl-L-methionine-dependent methyltransferases"/>
    <property type="match status" value="1"/>
</dbReference>
<evidence type="ECO:0000313" key="13">
    <source>
        <dbReference type="Proteomes" id="UP000587002"/>
    </source>
</evidence>
<gene>
    <name evidence="12" type="ORF">HNR68_000505</name>
</gene>
<dbReference type="Gene3D" id="3.40.50.150">
    <property type="entry name" value="Vaccinia Virus protein VP39"/>
    <property type="match status" value="1"/>
</dbReference>